<dbReference type="Gene3D" id="3.40.50.150">
    <property type="entry name" value="Vaccinia Virus protein VP39"/>
    <property type="match status" value="1"/>
</dbReference>
<name>A0ABT0N5V0_9GAMM</name>
<dbReference type="InterPro" id="IPR029063">
    <property type="entry name" value="SAM-dependent_MTases_sf"/>
</dbReference>
<evidence type="ECO:0000256" key="1">
    <source>
        <dbReference type="ARBA" id="ARBA00022679"/>
    </source>
</evidence>
<organism evidence="3 4">
    <name type="scientific">Shewanella corallii</name>
    <dbReference type="NCBI Taxonomy" id="560080"/>
    <lineage>
        <taxon>Bacteria</taxon>
        <taxon>Pseudomonadati</taxon>
        <taxon>Pseudomonadota</taxon>
        <taxon>Gammaproteobacteria</taxon>
        <taxon>Alteromonadales</taxon>
        <taxon>Shewanellaceae</taxon>
        <taxon>Shewanella</taxon>
    </lineage>
</organism>
<evidence type="ECO:0000259" key="2">
    <source>
        <dbReference type="Pfam" id="PF13649"/>
    </source>
</evidence>
<reference evidence="3 4" key="1">
    <citation type="submission" date="2022-01" db="EMBL/GenBank/DDBJ databases">
        <title>Whole genome-based taxonomy of the Shewanellaceae.</title>
        <authorList>
            <person name="Martin-Rodriguez A.J."/>
        </authorList>
    </citation>
    <scope>NUCLEOTIDE SEQUENCE [LARGE SCALE GENOMIC DNA]</scope>
    <source>
        <strain evidence="3 4">DSM 21332</strain>
    </source>
</reference>
<protein>
    <submittedName>
        <fullName evidence="3">Class I SAM-dependent methyltransferase</fullName>
    </submittedName>
</protein>
<keyword evidence="3" id="KW-0489">Methyltransferase</keyword>
<gene>
    <name evidence="3" type="ORF">L2725_08485</name>
</gene>
<feature type="domain" description="Methyltransferase" evidence="2">
    <location>
        <begin position="36"/>
        <end position="126"/>
    </location>
</feature>
<proteinExistence type="predicted"/>
<dbReference type="InterPro" id="IPR041698">
    <property type="entry name" value="Methyltransf_25"/>
</dbReference>
<dbReference type="RefSeq" id="WP_249248532.1">
    <property type="nucleotide sequence ID" value="NZ_JAKIKT010000002.1"/>
</dbReference>
<dbReference type="Pfam" id="PF13649">
    <property type="entry name" value="Methyltransf_25"/>
    <property type="match status" value="1"/>
</dbReference>
<dbReference type="EMBL" id="JAKIKT010000002">
    <property type="protein sequence ID" value="MCL2913828.1"/>
    <property type="molecule type" value="Genomic_DNA"/>
</dbReference>
<keyword evidence="4" id="KW-1185">Reference proteome</keyword>
<sequence length="201" mass="22237">MASSEIQQYLDATENRPVRGELRLAVSLVEGEKIAIDCGCGAGSDIDFLRSQGFQVCAFDIEPEAIARCNARFSGDTRVSLSVAEFQDFVYPSASLVVADASLFFCPHEHFAQVWEKICQCLPPGGVFVGSFLGAEDTMAGADFDRQAYWPDILVTDEAEIRQWFEQFNIVSFKENRASGEAPDGKPHQWHIYSVVAKKSP</sequence>
<dbReference type="GO" id="GO:0008168">
    <property type="term" value="F:methyltransferase activity"/>
    <property type="evidence" value="ECO:0007669"/>
    <property type="project" value="UniProtKB-KW"/>
</dbReference>
<evidence type="ECO:0000313" key="3">
    <source>
        <dbReference type="EMBL" id="MCL2913828.1"/>
    </source>
</evidence>
<evidence type="ECO:0000313" key="4">
    <source>
        <dbReference type="Proteomes" id="UP001202831"/>
    </source>
</evidence>
<dbReference type="GO" id="GO:0032259">
    <property type="term" value="P:methylation"/>
    <property type="evidence" value="ECO:0007669"/>
    <property type="project" value="UniProtKB-KW"/>
</dbReference>
<dbReference type="SUPFAM" id="SSF53335">
    <property type="entry name" value="S-adenosyl-L-methionine-dependent methyltransferases"/>
    <property type="match status" value="1"/>
</dbReference>
<dbReference type="Proteomes" id="UP001202831">
    <property type="component" value="Unassembled WGS sequence"/>
</dbReference>
<keyword evidence="1" id="KW-0808">Transferase</keyword>
<dbReference type="PANTHER" id="PTHR43861">
    <property type="entry name" value="TRANS-ACONITATE 2-METHYLTRANSFERASE-RELATED"/>
    <property type="match status" value="1"/>
</dbReference>
<comment type="caution">
    <text evidence="3">The sequence shown here is derived from an EMBL/GenBank/DDBJ whole genome shotgun (WGS) entry which is preliminary data.</text>
</comment>
<accession>A0ABT0N5V0</accession>
<dbReference type="CDD" id="cd02440">
    <property type="entry name" value="AdoMet_MTases"/>
    <property type="match status" value="1"/>
</dbReference>